<dbReference type="EMBL" id="BAAAEW010000021">
    <property type="protein sequence ID" value="GAA0755026.1"/>
    <property type="molecule type" value="Genomic_DNA"/>
</dbReference>
<dbReference type="RefSeq" id="WP_141287115.1">
    <property type="nucleotide sequence ID" value="NZ_BAAAEW010000021.1"/>
</dbReference>
<keyword evidence="3" id="KW-1185">Reference proteome</keyword>
<evidence type="ECO:0000313" key="3">
    <source>
        <dbReference type="Proteomes" id="UP001500279"/>
    </source>
</evidence>
<organism evidence="2 3">
    <name type="scientific">Ideonella azotifigens</name>
    <dbReference type="NCBI Taxonomy" id="513160"/>
    <lineage>
        <taxon>Bacteria</taxon>
        <taxon>Pseudomonadati</taxon>
        <taxon>Pseudomonadota</taxon>
        <taxon>Betaproteobacteria</taxon>
        <taxon>Burkholderiales</taxon>
        <taxon>Sphaerotilaceae</taxon>
        <taxon>Ideonella</taxon>
    </lineage>
</organism>
<dbReference type="Proteomes" id="UP001500279">
    <property type="component" value="Unassembled WGS sequence"/>
</dbReference>
<accession>A0ABN1K534</accession>
<gene>
    <name evidence="2" type="ORF">GCM10009107_32100</name>
</gene>
<proteinExistence type="predicted"/>
<name>A0ABN1K534_9BURK</name>
<reference evidence="2 3" key="1">
    <citation type="journal article" date="2019" name="Int. J. Syst. Evol. Microbiol.">
        <title>The Global Catalogue of Microorganisms (GCM) 10K type strain sequencing project: providing services to taxonomists for standard genome sequencing and annotation.</title>
        <authorList>
            <consortium name="The Broad Institute Genomics Platform"/>
            <consortium name="The Broad Institute Genome Sequencing Center for Infectious Disease"/>
            <person name="Wu L."/>
            <person name="Ma J."/>
        </authorList>
    </citation>
    <scope>NUCLEOTIDE SEQUENCE [LARGE SCALE GENOMIC DNA]</scope>
    <source>
        <strain evidence="2 3">JCM 15503</strain>
    </source>
</reference>
<evidence type="ECO:0000256" key="1">
    <source>
        <dbReference type="SAM" id="Phobius"/>
    </source>
</evidence>
<comment type="caution">
    <text evidence="2">The sequence shown here is derived from an EMBL/GenBank/DDBJ whole genome shotgun (WGS) entry which is preliminary data.</text>
</comment>
<protein>
    <recommendedName>
        <fullName evidence="4">Response regulatory domain-containing protein</fullName>
    </recommendedName>
</protein>
<feature type="transmembrane region" description="Helical" evidence="1">
    <location>
        <begin position="76"/>
        <end position="95"/>
    </location>
</feature>
<evidence type="ECO:0000313" key="2">
    <source>
        <dbReference type="EMBL" id="GAA0755026.1"/>
    </source>
</evidence>
<keyword evidence="1" id="KW-0472">Membrane</keyword>
<sequence length="144" mass="15332">MNLSQPIIVDLVHESPVVRHGLAAMIRMSTQLKLGREAATADELLTAISDARPGVILASQPAGAEVLRRKRADRDLPLILVAVAFAAMSAILTKLSARSRTEAVFIANRTGMLHKAASSGGRDGPMSTKPVDVWDGAERRVRGA</sequence>
<keyword evidence="1" id="KW-0812">Transmembrane</keyword>
<evidence type="ECO:0008006" key="4">
    <source>
        <dbReference type="Google" id="ProtNLM"/>
    </source>
</evidence>
<keyword evidence="1" id="KW-1133">Transmembrane helix</keyword>